<feature type="region of interest" description="Disordered" evidence="4">
    <location>
        <begin position="315"/>
        <end position="356"/>
    </location>
</feature>
<sequence length="428" mass="46317">MQGDRRHPVSRALVGRERELRRLQELLDRTAAGRLTLAVVEGARGSGTSRLLQEFVTAARRRGAATVREADWIDGSGMWRIVAADRTADGSPGGTVPRLLTCERPQWIHALVWPELEAIARTVPVLVVLVRRSGATWTEPDQIAQDGPHRVVLDPLPPPAVATLLTALAGGVPDADLRTLSAVAAGNPQAVEDLVAGLREESLLRVDGGRAGVVAVRLPARTRVRLDATLAALSPSARHLVQVAATIGPRFGLRELARLLHRNAAALVPAVDEAIACGLVVGADEDLVFRHELVRATVEGSLPRSVRVALRDERTALRREPGAPAGRPRTAPKERFTRRVRGAEPTRPAAGEEWDGLTEQERQIAELVGCALTNQQIAHRIGRSPHTVNYHLRQIFRKLELTSRIELARLARDLAEPGADPGDDPVTA</sequence>
<dbReference type="AlphaFoldDB" id="A0A1M7KXY7"/>
<dbReference type="PANTHER" id="PTHR44688:SF16">
    <property type="entry name" value="DNA-BINDING TRANSCRIPTIONAL ACTIVATOR DEVR_DOSR"/>
    <property type="match status" value="1"/>
</dbReference>
<organism evidence="6 7">
    <name type="scientific">Cryptosporangium aurantiacum</name>
    <dbReference type="NCBI Taxonomy" id="134849"/>
    <lineage>
        <taxon>Bacteria</taxon>
        <taxon>Bacillati</taxon>
        <taxon>Actinomycetota</taxon>
        <taxon>Actinomycetes</taxon>
        <taxon>Cryptosporangiales</taxon>
        <taxon>Cryptosporangiaceae</taxon>
        <taxon>Cryptosporangium</taxon>
    </lineage>
</organism>
<dbReference type="SMART" id="SM00421">
    <property type="entry name" value="HTH_LUXR"/>
    <property type="match status" value="1"/>
</dbReference>
<dbReference type="GO" id="GO:0003677">
    <property type="term" value="F:DNA binding"/>
    <property type="evidence" value="ECO:0007669"/>
    <property type="project" value="UniProtKB-KW"/>
</dbReference>
<name>A0A1M7KXY7_9ACTN</name>
<dbReference type="OrthoDB" id="3176919at2"/>
<accession>A0A1M7KXY7</accession>
<dbReference type="InterPro" id="IPR016032">
    <property type="entry name" value="Sig_transdc_resp-reg_C-effctor"/>
</dbReference>
<keyword evidence="1" id="KW-0805">Transcription regulation</keyword>
<evidence type="ECO:0000256" key="1">
    <source>
        <dbReference type="ARBA" id="ARBA00023015"/>
    </source>
</evidence>
<dbReference type="PANTHER" id="PTHR44688">
    <property type="entry name" value="DNA-BINDING TRANSCRIPTIONAL ACTIVATOR DEVR_DOSR"/>
    <property type="match status" value="1"/>
</dbReference>
<dbReference type="PRINTS" id="PR00038">
    <property type="entry name" value="HTHLUXR"/>
</dbReference>
<dbReference type="RefSeq" id="WP_084740253.1">
    <property type="nucleotide sequence ID" value="NZ_FRCS01000001.1"/>
</dbReference>
<proteinExistence type="predicted"/>
<evidence type="ECO:0000256" key="2">
    <source>
        <dbReference type="ARBA" id="ARBA00023125"/>
    </source>
</evidence>
<dbReference type="CDD" id="cd06170">
    <property type="entry name" value="LuxR_C_like"/>
    <property type="match status" value="1"/>
</dbReference>
<feature type="compositionally biased region" description="Basic and acidic residues" evidence="4">
    <location>
        <begin position="331"/>
        <end position="344"/>
    </location>
</feature>
<evidence type="ECO:0000259" key="5">
    <source>
        <dbReference type="PROSITE" id="PS50043"/>
    </source>
</evidence>
<dbReference type="InterPro" id="IPR000792">
    <property type="entry name" value="Tscrpt_reg_LuxR_C"/>
</dbReference>
<evidence type="ECO:0000313" key="6">
    <source>
        <dbReference type="EMBL" id="SHM70455.1"/>
    </source>
</evidence>
<dbReference type="Pfam" id="PF00196">
    <property type="entry name" value="GerE"/>
    <property type="match status" value="1"/>
</dbReference>
<dbReference type="EMBL" id="FRCS01000001">
    <property type="protein sequence ID" value="SHM70455.1"/>
    <property type="molecule type" value="Genomic_DNA"/>
</dbReference>
<keyword evidence="7" id="KW-1185">Reference proteome</keyword>
<dbReference type="Proteomes" id="UP000184440">
    <property type="component" value="Unassembled WGS sequence"/>
</dbReference>
<dbReference type="SUPFAM" id="SSF46894">
    <property type="entry name" value="C-terminal effector domain of the bipartite response regulators"/>
    <property type="match status" value="1"/>
</dbReference>
<gene>
    <name evidence="6" type="ORF">SAMN05443668_1011295</name>
</gene>
<dbReference type="GO" id="GO:0006355">
    <property type="term" value="P:regulation of DNA-templated transcription"/>
    <property type="evidence" value="ECO:0007669"/>
    <property type="project" value="InterPro"/>
</dbReference>
<reference evidence="6 7" key="1">
    <citation type="submission" date="2016-11" db="EMBL/GenBank/DDBJ databases">
        <authorList>
            <person name="Jaros S."/>
            <person name="Januszkiewicz K."/>
            <person name="Wedrychowicz H."/>
        </authorList>
    </citation>
    <scope>NUCLEOTIDE SEQUENCE [LARGE SCALE GENOMIC DNA]</scope>
    <source>
        <strain evidence="6 7">DSM 46144</strain>
    </source>
</reference>
<dbReference type="PROSITE" id="PS50043">
    <property type="entry name" value="HTH_LUXR_2"/>
    <property type="match status" value="1"/>
</dbReference>
<dbReference type="Gene3D" id="1.10.10.10">
    <property type="entry name" value="Winged helix-like DNA-binding domain superfamily/Winged helix DNA-binding domain"/>
    <property type="match status" value="1"/>
</dbReference>
<dbReference type="STRING" id="134849.SAMN05443668_1011295"/>
<feature type="domain" description="HTH luxR-type" evidence="5">
    <location>
        <begin position="350"/>
        <end position="415"/>
    </location>
</feature>
<dbReference type="InterPro" id="IPR036388">
    <property type="entry name" value="WH-like_DNA-bd_sf"/>
</dbReference>
<evidence type="ECO:0000313" key="7">
    <source>
        <dbReference type="Proteomes" id="UP000184440"/>
    </source>
</evidence>
<protein>
    <submittedName>
        <fullName evidence="6">AAA ATPase domain-containing protein</fullName>
    </submittedName>
</protein>
<keyword evidence="2" id="KW-0238">DNA-binding</keyword>
<evidence type="ECO:0000256" key="4">
    <source>
        <dbReference type="SAM" id="MobiDB-lite"/>
    </source>
</evidence>
<keyword evidence="3" id="KW-0804">Transcription</keyword>
<evidence type="ECO:0000256" key="3">
    <source>
        <dbReference type="ARBA" id="ARBA00023163"/>
    </source>
</evidence>